<organism evidence="1">
    <name type="scientific">Picea glauca</name>
    <name type="common">White spruce</name>
    <name type="synonym">Pinus glauca</name>
    <dbReference type="NCBI Taxonomy" id="3330"/>
    <lineage>
        <taxon>Eukaryota</taxon>
        <taxon>Viridiplantae</taxon>
        <taxon>Streptophyta</taxon>
        <taxon>Embryophyta</taxon>
        <taxon>Tracheophyta</taxon>
        <taxon>Spermatophyta</taxon>
        <taxon>Pinopsida</taxon>
        <taxon>Pinidae</taxon>
        <taxon>Conifers I</taxon>
        <taxon>Pinales</taxon>
        <taxon>Pinaceae</taxon>
        <taxon>Picea</taxon>
    </lineage>
</organism>
<sequence length="34" mass="3713">MMKVLVMPLPLALTTLVVVGLALYLDMARDIIVV</sequence>
<proteinExistence type="predicted"/>
<reference evidence="1" key="1">
    <citation type="journal article" date="2015" name="Genome Biol. Evol.">
        <title>Organellar Genomes of White Spruce (Picea glauca): Assembly and Annotation.</title>
        <authorList>
            <person name="Jackman S.D."/>
            <person name="Warren R.L."/>
            <person name="Gibb E.A."/>
            <person name="Vandervalk B.P."/>
            <person name="Mohamadi H."/>
            <person name="Chu J."/>
            <person name="Raymond A."/>
            <person name="Pleasance S."/>
            <person name="Coope R."/>
            <person name="Wildung M.R."/>
            <person name="Ritland C.E."/>
            <person name="Bousquet J."/>
            <person name="Jones S.J."/>
            <person name="Bohlmann J."/>
            <person name="Birol I."/>
        </authorList>
    </citation>
    <scope>NUCLEOTIDE SEQUENCE [LARGE SCALE GENOMIC DNA]</scope>
    <source>
        <tissue evidence="1">Flushing bud</tissue>
    </source>
</reference>
<protein>
    <submittedName>
        <fullName evidence="1">Uncharacterized protein</fullName>
    </submittedName>
</protein>
<evidence type="ECO:0000313" key="1">
    <source>
        <dbReference type="EMBL" id="KUM47643.1"/>
    </source>
</evidence>
<comment type="caution">
    <text evidence="1">The sequence shown here is derived from an EMBL/GenBank/DDBJ whole genome shotgun (WGS) entry which is preliminary data.</text>
</comment>
<geneLocation type="mitochondrion" evidence="1"/>
<gene>
    <name evidence="1" type="ORF">ABT39_MTgene5830</name>
</gene>
<name>A0A117NH10_PICGL</name>
<accession>A0A117NH10</accession>
<dbReference type="AlphaFoldDB" id="A0A117NH10"/>
<keyword evidence="1" id="KW-0496">Mitochondrion</keyword>
<dbReference type="EMBL" id="LKAM01000007">
    <property type="protein sequence ID" value="KUM47643.1"/>
    <property type="molecule type" value="Genomic_DNA"/>
</dbReference>